<evidence type="ECO:0000313" key="3">
    <source>
        <dbReference type="Proteomes" id="UP000093928"/>
    </source>
</evidence>
<name>A0A1A3P027_MYCAS</name>
<feature type="transmembrane region" description="Helical" evidence="1">
    <location>
        <begin position="104"/>
        <end position="121"/>
    </location>
</feature>
<comment type="caution">
    <text evidence="2">The sequence shown here is derived from an EMBL/GenBank/DDBJ whole genome shotgun (WGS) entry which is preliminary data.</text>
</comment>
<protein>
    <submittedName>
        <fullName evidence="2">Uncharacterized protein</fullName>
    </submittedName>
</protein>
<feature type="transmembrane region" description="Helical" evidence="1">
    <location>
        <begin position="38"/>
        <end position="61"/>
    </location>
</feature>
<evidence type="ECO:0000256" key="1">
    <source>
        <dbReference type="SAM" id="Phobius"/>
    </source>
</evidence>
<feature type="transmembrane region" description="Helical" evidence="1">
    <location>
        <begin position="16"/>
        <end position="32"/>
    </location>
</feature>
<organism evidence="2 3">
    <name type="scientific">Mycobacterium asiaticum</name>
    <dbReference type="NCBI Taxonomy" id="1790"/>
    <lineage>
        <taxon>Bacteria</taxon>
        <taxon>Bacillati</taxon>
        <taxon>Actinomycetota</taxon>
        <taxon>Actinomycetes</taxon>
        <taxon>Mycobacteriales</taxon>
        <taxon>Mycobacteriaceae</taxon>
        <taxon>Mycobacterium</taxon>
    </lineage>
</organism>
<accession>A0A1A3P027</accession>
<proteinExistence type="predicted"/>
<dbReference type="AlphaFoldDB" id="A0A1A3P027"/>
<keyword evidence="1" id="KW-0812">Transmembrane</keyword>
<reference evidence="2 3" key="1">
    <citation type="submission" date="2016-06" db="EMBL/GenBank/DDBJ databases">
        <authorList>
            <person name="Kjaerup R.B."/>
            <person name="Dalgaard T.S."/>
            <person name="Juul-Madsen H.R."/>
        </authorList>
    </citation>
    <scope>NUCLEOTIDE SEQUENCE [LARGE SCALE GENOMIC DNA]</scope>
    <source>
        <strain evidence="2 3">1165133.8</strain>
    </source>
</reference>
<gene>
    <name evidence="2" type="ORF">A5634_22335</name>
</gene>
<evidence type="ECO:0000313" key="2">
    <source>
        <dbReference type="EMBL" id="OBK27608.1"/>
    </source>
</evidence>
<sequence>MTVGKEATMTEHFRRLRLFLGSFALLFVLFAIRFETLWLQIACAALAVIGLADMLWIGFVVTRRTAPDPVRIASVVDRGPEISGYLATYLLPFVTVSEPKIRDICAYVIFLVVLAVVYVRSEMTQINPTLYLLGRRVIHVSTEGGWNGHVIVKSPLVAPGSVLRVASLNPAVRVEVPNATHE</sequence>
<dbReference type="EMBL" id="LZLS01000092">
    <property type="protein sequence ID" value="OBK27608.1"/>
    <property type="molecule type" value="Genomic_DNA"/>
</dbReference>
<dbReference type="Proteomes" id="UP000093928">
    <property type="component" value="Unassembled WGS sequence"/>
</dbReference>
<keyword evidence="1" id="KW-1133">Transmembrane helix</keyword>
<keyword evidence="1" id="KW-0472">Membrane</keyword>